<evidence type="ECO:0000256" key="5">
    <source>
        <dbReference type="SAM" id="SignalP"/>
    </source>
</evidence>
<keyword evidence="2" id="KW-0812">Transmembrane</keyword>
<dbReference type="SUPFAM" id="SSF74653">
    <property type="entry name" value="TolA/TonB C-terminal domain"/>
    <property type="match status" value="1"/>
</dbReference>
<proteinExistence type="predicted"/>
<organism evidence="7 8">
    <name type="scientific">Massilia aerilata</name>
    <dbReference type="NCBI Taxonomy" id="453817"/>
    <lineage>
        <taxon>Bacteria</taxon>
        <taxon>Pseudomonadati</taxon>
        <taxon>Pseudomonadota</taxon>
        <taxon>Betaproteobacteria</taxon>
        <taxon>Burkholderiales</taxon>
        <taxon>Oxalobacteraceae</taxon>
        <taxon>Telluria group</taxon>
        <taxon>Massilia</taxon>
    </lineage>
</organism>
<dbReference type="EMBL" id="JBHSMZ010000015">
    <property type="protein sequence ID" value="MFC5550357.1"/>
    <property type="molecule type" value="Genomic_DNA"/>
</dbReference>
<accession>A0ABW0S4U8</accession>
<dbReference type="Pfam" id="PF03544">
    <property type="entry name" value="TonB_C"/>
    <property type="match status" value="1"/>
</dbReference>
<gene>
    <name evidence="7" type="ORF">ACFPO9_17720</name>
</gene>
<evidence type="ECO:0000259" key="6">
    <source>
        <dbReference type="PROSITE" id="PS52015"/>
    </source>
</evidence>
<dbReference type="Gene3D" id="3.30.1150.10">
    <property type="match status" value="1"/>
</dbReference>
<keyword evidence="8" id="KW-1185">Reference proteome</keyword>
<evidence type="ECO:0000313" key="8">
    <source>
        <dbReference type="Proteomes" id="UP001596086"/>
    </source>
</evidence>
<keyword evidence="3" id="KW-1133">Transmembrane helix</keyword>
<keyword evidence="5" id="KW-0732">Signal</keyword>
<feature type="domain" description="TonB C-terminal" evidence="6">
    <location>
        <begin position="28"/>
        <end position="123"/>
    </location>
</feature>
<dbReference type="InterPro" id="IPR006260">
    <property type="entry name" value="TonB/TolA_C"/>
</dbReference>
<comment type="subcellular location">
    <subcellularLocation>
        <location evidence="1">Membrane</location>
        <topology evidence="1">Single-pass membrane protein</topology>
    </subcellularLocation>
</comment>
<comment type="caution">
    <text evidence="7">The sequence shown here is derived from an EMBL/GenBank/DDBJ whole genome shotgun (WGS) entry which is preliminary data.</text>
</comment>
<feature type="chain" id="PRO_5045102938" evidence="5">
    <location>
        <begin position="19"/>
        <end position="213"/>
    </location>
</feature>
<sequence>MRHGLAALAMAALATVQAAPAAAQAPPAPTTVTPPRSCPGPQYPREAIRYELEGISTLRFKLAPGGGVSAVEVAKSSGWALLDDAAIRTLQACSFPPGQAARAGGASLPVQYVWSLDGEHSLRPHLVPGSCPASGRFAGFRAYDGKPSGTDGVKVRLLVDAQGQPRGVKTEGVVLPAQTFDALIKYVESCRFGFDPELKGQRTDTVYGRVLLR</sequence>
<dbReference type="PROSITE" id="PS52015">
    <property type="entry name" value="TONB_CTD"/>
    <property type="match status" value="1"/>
</dbReference>
<dbReference type="InterPro" id="IPR037682">
    <property type="entry name" value="TonB_C"/>
</dbReference>
<feature type="signal peptide" evidence="5">
    <location>
        <begin position="1"/>
        <end position="18"/>
    </location>
</feature>
<evidence type="ECO:0000313" key="7">
    <source>
        <dbReference type="EMBL" id="MFC5550357.1"/>
    </source>
</evidence>
<name>A0ABW0S4U8_9BURK</name>
<keyword evidence="4" id="KW-0472">Membrane</keyword>
<dbReference type="RefSeq" id="WP_379772833.1">
    <property type="nucleotide sequence ID" value="NZ_JBHSMZ010000015.1"/>
</dbReference>
<dbReference type="Proteomes" id="UP001596086">
    <property type="component" value="Unassembled WGS sequence"/>
</dbReference>
<dbReference type="NCBIfam" id="TIGR01352">
    <property type="entry name" value="tonB_Cterm"/>
    <property type="match status" value="1"/>
</dbReference>
<evidence type="ECO:0000256" key="4">
    <source>
        <dbReference type="ARBA" id="ARBA00023136"/>
    </source>
</evidence>
<protein>
    <submittedName>
        <fullName evidence="7">Energy transducer TonB</fullName>
    </submittedName>
</protein>
<evidence type="ECO:0000256" key="1">
    <source>
        <dbReference type="ARBA" id="ARBA00004167"/>
    </source>
</evidence>
<evidence type="ECO:0000256" key="2">
    <source>
        <dbReference type="ARBA" id="ARBA00022692"/>
    </source>
</evidence>
<evidence type="ECO:0000256" key="3">
    <source>
        <dbReference type="ARBA" id="ARBA00022989"/>
    </source>
</evidence>
<reference evidence="8" key="1">
    <citation type="journal article" date="2019" name="Int. J. Syst. Evol. Microbiol.">
        <title>The Global Catalogue of Microorganisms (GCM) 10K type strain sequencing project: providing services to taxonomists for standard genome sequencing and annotation.</title>
        <authorList>
            <consortium name="The Broad Institute Genomics Platform"/>
            <consortium name="The Broad Institute Genome Sequencing Center for Infectious Disease"/>
            <person name="Wu L."/>
            <person name="Ma J."/>
        </authorList>
    </citation>
    <scope>NUCLEOTIDE SEQUENCE [LARGE SCALE GENOMIC DNA]</scope>
    <source>
        <strain evidence="8">CGMCC 4.5798</strain>
    </source>
</reference>